<evidence type="ECO:0000259" key="1">
    <source>
        <dbReference type="Pfam" id="PF21758"/>
    </source>
</evidence>
<dbReference type="Proteomes" id="UP000216052">
    <property type="component" value="Chromosome"/>
</dbReference>
<proteinExistence type="predicted"/>
<protein>
    <recommendedName>
        <fullName evidence="1">Prenylated flavin chaperone LpdD-like domain-containing protein</fullName>
    </recommendedName>
</protein>
<dbReference type="EMBL" id="CP155571">
    <property type="protein sequence ID" value="XFO74381.1"/>
    <property type="molecule type" value="Genomic_DNA"/>
</dbReference>
<dbReference type="InterPro" id="IPR048844">
    <property type="entry name" value="LpdD_chaperone-like"/>
</dbReference>
<accession>A0ABZ3J935</accession>
<feature type="domain" description="Prenylated flavin chaperone LpdD-like" evidence="1">
    <location>
        <begin position="4"/>
        <end position="74"/>
    </location>
</feature>
<evidence type="ECO:0000313" key="3">
    <source>
        <dbReference type="Proteomes" id="UP000216052"/>
    </source>
</evidence>
<dbReference type="Pfam" id="PF21758">
    <property type="entry name" value="PAC_bac"/>
    <property type="match status" value="1"/>
</dbReference>
<name>A0ABZ3J935_SPOA4</name>
<sequence length="80" mass="8639">MIEAGKLTTTVSTITLLGHKEDGMARDLAARLATAVAANVVVCCGIHLDNITPDEIKTVRLMSNEMAGEIIQYVQDLRRA</sequence>
<evidence type="ECO:0000313" key="2">
    <source>
        <dbReference type="EMBL" id="XFO74381.1"/>
    </source>
</evidence>
<keyword evidence="3" id="KW-1185">Reference proteome</keyword>
<gene>
    <name evidence="2" type="ORF">SPACI_044910</name>
</gene>
<organism evidence="2 3">
    <name type="scientific">Sporomusa acidovorans (strain ATCC 49682 / DSM 3132 / Mol)</name>
    <dbReference type="NCBI Taxonomy" id="1123286"/>
    <lineage>
        <taxon>Bacteria</taxon>
        <taxon>Bacillati</taxon>
        <taxon>Bacillota</taxon>
        <taxon>Negativicutes</taxon>
        <taxon>Selenomonadales</taxon>
        <taxon>Sporomusaceae</taxon>
        <taxon>Sporomusa</taxon>
    </lineage>
</organism>
<reference evidence="2" key="1">
    <citation type="submission" date="2024-05" db="EMBL/GenBank/DDBJ databases">
        <title>Isolation and characterization of Sporomusa carbonis sp. nov., a carboxydotrophic hydrogenogen in the genus of Sporomusa isolated from a charcoal burning pile.</title>
        <authorList>
            <person name="Boeer T."/>
            <person name="Rosenbaum F."/>
            <person name="Eysell L."/>
            <person name="Mueller V."/>
            <person name="Daniel R."/>
            <person name="Poehlein A."/>
        </authorList>
    </citation>
    <scope>NUCLEOTIDE SEQUENCE [LARGE SCALE GENOMIC DNA]</scope>
    <source>
        <strain evidence="2">DSM 3132</strain>
    </source>
</reference>